<dbReference type="EMBL" id="CP104694">
    <property type="protein sequence ID" value="UXI69182.1"/>
    <property type="molecule type" value="Genomic_DNA"/>
</dbReference>
<proteinExistence type="predicted"/>
<organism evidence="2 3">
    <name type="scientific">Tahibacter amnicola</name>
    <dbReference type="NCBI Taxonomy" id="2976241"/>
    <lineage>
        <taxon>Bacteria</taxon>
        <taxon>Pseudomonadati</taxon>
        <taxon>Pseudomonadota</taxon>
        <taxon>Gammaproteobacteria</taxon>
        <taxon>Lysobacterales</taxon>
        <taxon>Rhodanobacteraceae</taxon>
        <taxon>Tahibacter</taxon>
    </lineage>
</organism>
<accession>A0ABY6BHD1</accession>
<sequence length="273" mass="30566">MARQWMMACVLLAAGGMAQARAEREDGWSIDVPECARPIERVPGLPLYDAQARAEYAVNPAAQMKPDYSNMPAHLKIDLAPCYGDDGAFDAALRILPVDPYLRIMAPADRADPYMEEAFSDLRHWIRNADPHPGDWPMVPYLDMSPMYTAGQKRLAFGGGRGKRVVTQFVNDVDFARSRQISYVFQGLSADNQHFVLLTVPLTVEGLAERDAQTHLDFTMDALDQNLALRDEYGKAIAKHLREKAASIRPALEELDRIVMGIRRTAPPSRRAR</sequence>
<feature type="signal peptide" evidence="1">
    <location>
        <begin position="1"/>
        <end position="22"/>
    </location>
</feature>
<evidence type="ECO:0000313" key="3">
    <source>
        <dbReference type="Proteomes" id="UP001064632"/>
    </source>
</evidence>
<reference evidence="2" key="1">
    <citation type="submission" date="2022-09" db="EMBL/GenBank/DDBJ databases">
        <title>Tahibacter sp. nov., isolated from a fresh water.</title>
        <authorList>
            <person name="Baek J.H."/>
            <person name="Lee J.K."/>
            <person name="Kim J.M."/>
            <person name="Jeon C.O."/>
        </authorList>
    </citation>
    <scope>NUCLEOTIDE SEQUENCE</scope>
    <source>
        <strain evidence="2">W38</strain>
    </source>
</reference>
<dbReference type="Proteomes" id="UP001064632">
    <property type="component" value="Chromosome"/>
</dbReference>
<name>A0ABY6BHD1_9GAMM</name>
<dbReference type="RefSeq" id="WP_261696140.1">
    <property type="nucleotide sequence ID" value="NZ_CP104694.1"/>
</dbReference>
<evidence type="ECO:0000256" key="1">
    <source>
        <dbReference type="SAM" id="SignalP"/>
    </source>
</evidence>
<gene>
    <name evidence="2" type="ORF">N4264_05910</name>
</gene>
<keyword evidence="3" id="KW-1185">Reference proteome</keyword>
<evidence type="ECO:0000313" key="2">
    <source>
        <dbReference type="EMBL" id="UXI69182.1"/>
    </source>
</evidence>
<feature type="chain" id="PRO_5046958582" evidence="1">
    <location>
        <begin position="23"/>
        <end position="273"/>
    </location>
</feature>
<keyword evidence="1" id="KW-0732">Signal</keyword>
<protein>
    <submittedName>
        <fullName evidence="2">Uncharacterized protein</fullName>
    </submittedName>
</protein>